<feature type="compositionally biased region" description="Basic and acidic residues" evidence="1">
    <location>
        <begin position="267"/>
        <end position="278"/>
    </location>
</feature>
<dbReference type="PANTHER" id="PTHR46007:SF8">
    <property type="entry name" value="C2H2-TYPE DOMAIN-CONTAINING PROTEIN"/>
    <property type="match status" value="1"/>
</dbReference>
<feature type="compositionally biased region" description="Basic residues" evidence="1">
    <location>
        <begin position="1798"/>
        <end position="1808"/>
    </location>
</feature>
<sequence length="1878" mass="194571">MFHGILGGVKSPRAAAPPAHPPDYTLFDAPHAQQQQQQQQRRNEQQQQRKQQQQRQEHRPASNGNPPRLAPWLLTGHYDAAGGAVVAATQLPQATPPPQPLERGAPPRHSPWAASGLPSPVGALLASLDWEAESESDAAELFLSRQLRAHGSGQEGQGAAAAVVGGPANMRLRSMAVPVPLPSPSSAPAAAGSAADGAVPRHAALAALGPSRLPAPMGFFPSSASSPRASWLSEELMLPRPGPSQQHQQQQLRQHDHQGRQQSQHRHQNDKGRDRSPELRQSSPEPWAYPVLHAERSPRPQQGGRGVAGSIGNGATAAVWAALTGGGAGTSTGAESSPRLMSPSSLAALLPPTTAAAVAPATPGLGPGSSQPIPAEWLEGVEELLLLLSPRPVGSAGPEPGTATGPRSGPMAGAGNGVRRQEPWVAQQQRNQQHQQQHKNTAAQHHSHQYQQQQLDQYQQDQQQQEDCHLNLARGPTQNPRRSPQPSVQLGRQQQRQQQQQHGELRGRVQARGRGQHPDERIPRADSASRTQQLQQRVQRGAAAAAAAQSAAQQLLRQSALATSPSPSPRHAAADSAATAALPWTPPGIGPPSSLPKGAQGQLAARRKQPQPRPQRHAQQGQAGHPPQDSSCGEALETLRLQQQQWQRPSGAVSRHGGSTQHSSFDAVASAIAGSLLLQAEQMGLAPGDGAGGGDGGPAAMLLVEPGREIPAPLRGAAGGGAVAAVAAAAAAAFPPPLPFRRGASGGSDCGTVASLAALVADCGNPHVPGASPRLEAVEEFLGYCQGGGGGGGGAGHGRGRARSSSDNGTPPRAAAGAFRTPSVTTAASRWAAAGGTEPLGQVGQPRMAWGPPQQVQQQQQQRLLPRQQAPLPAAMRLLAKRVFEGWRRQVALRRMGFRLAQWCGQRLRFRALRAWRDHTRAQQARREASWVTLAGLRLLRLLRAAWIAWRRAHAAGLHAARVAAAHRAHSLASRTMRGWVTRWAQRASVRVLLRHRATAMARACLAAWRNVAAHARMAAEATAAAAAGAAALEAEAAAAEEEAEEERAWREGTGRGSGCPAEGMEQRRMAGPEVMEGQRRWQQEEEEEAEEARRMEVGRSVHRVLRLRNCFRCWLLMTDAAVQVMTQQQALRQTLHEELLQDAALLAAADEIARHRYLAPTLHAWRALAAAASNPPTPPAAAAAAGEPTPRPVAAAAAPVAQLQQQPLPPLVMAAGPRVKGPPPALPRPAGGVVPWVMAGAADADRDPVPGLVPKTHGPPVAATAGAVAGVGPQQEWQQRGASSRDSSGSSSCQSFEFKWPVQQQQQHQKEMQQLPLRPQQLQQPPPQQQPPQQTLQRQTVSGGGPLRGAEMMTPQGARLRAPGIDARPGPPRPDVASAVPAVAAAAPVGRAASAPIPPLPPPEGAQAPPQVDAPGPDLRRHASVPSPASAPLDGRRTAMTSQAKDGTGTGTCTGAGAGTAALATPPPETAADPITSTGTGPGATRRLSGTGGAAGLITNTPPSVHATRFVQSRSGGLDRAIGGSGGGVGGSGGAALAELAPDVLFELLESDLAWYTEQYLTPPPSGSGGPAGCRSGGAAAAASATTTTPITKSGMRPAVVAATTTATGAVAATTATTAPSPPRGAAQAVGPAHLEWSVRARARAWEAGSSPLEAPTATSSVAPNAHTGAGTDADWGPASGASTRGGGNGGGGDGQSWRTARGDHVAVGARPGANWPTDASQEQGEPPSARSGRPSEGSGSGRGCTAQADVLLRRQQQQQQQQSSGIAAPPELQQHAQEEGMAAVSGLLPRGDGKAGRRPAGGRRSKSSGSAVGQGGNSGGGAVAFNAGSQWPPMGAYAASPTASDDDVPYKRYVALPGDSRLLRLRGDTWQPAEQW</sequence>
<dbReference type="GO" id="GO:0045944">
    <property type="term" value="P:positive regulation of transcription by RNA polymerase II"/>
    <property type="evidence" value="ECO:0007669"/>
    <property type="project" value="TreeGrafter"/>
</dbReference>
<feature type="compositionally biased region" description="Gly residues" evidence="1">
    <location>
        <begin position="1814"/>
        <end position="1824"/>
    </location>
</feature>
<feature type="region of interest" description="Disordered" evidence="1">
    <location>
        <begin position="1649"/>
        <end position="1850"/>
    </location>
</feature>
<feature type="compositionally biased region" description="Low complexity" evidence="1">
    <location>
        <begin position="1376"/>
        <end position="1396"/>
    </location>
</feature>
<feature type="compositionally biased region" description="Low complexity" evidence="1">
    <location>
        <begin position="1726"/>
        <end position="1739"/>
    </location>
</feature>
<gene>
    <name evidence="2" type="primary">PLESTMB000194</name>
    <name evidence="2" type="ORF">PLESTB_000560200</name>
</gene>
<feature type="compositionally biased region" description="Low complexity" evidence="1">
    <location>
        <begin position="558"/>
        <end position="583"/>
    </location>
</feature>
<feature type="compositionally biased region" description="Pro residues" evidence="1">
    <location>
        <begin position="584"/>
        <end position="594"/>
    </location>
</feature>
<dbReference type="GO" id="GO:0003713">
    <property type="term" value="F:transcription coactivator activity"/>
    <property type="evidence" value="ECO:0007669"/>
    <property type="project" value="TreeGrafter"/>
</dbReference>
<feature type="compositionally biased region" description="Low complexity" evidence="1">
    <location>
        <begin position="617"/>
        <end position="626"/>
    </location>
</feature>
<protein>
    <submittedName>
        <fullName evidence="2">Uncharacterized protein</fullName>
    </submittedName>
</protein>
<dbReference type="GO" id="GO:0016592">
    <property type="term" value="C:mediator complex"/>
    <property type="evidence" value="ECO:0007669"/>
    <property type="project" value="TreeGrafter"/>
</dbReference>
<feature type="compositionally biased region" description="Gly residues" evidence="1">
    <location>
        <begin position="1449"/>
        <end position="1459"/>
    </location>
</feature>
<feature type="compositionally biased region" description="Basic and acidic residues" evidence="1">
    <location>
        <begin position="1065"/>
        <end position="1079"/>
    </location>
</feature>
<dbReference type="InterPro" id="IPR051647">
    <property type="entry name" value="Mediator_comp_sub12"/>
</dbReference>
<feature type="compositionally biased region" description="Basic residues" evidence="1">
    <location>
        <begin position="605"/>
        <end position="616"/>
    </location>
</feature>
<proteinExistence type="predicted"/>
<dbReference type="Proteomes" id="UP001165080">
    <property type="component" value="Unassembled WGS sequence"/>
</dbReference>
<dbReference type="EMBL" id="BRXU01000005">
    <property type="protein sequence ID" value="GLC51893.1"/>
    <property type="molecule type" value="Genomic_DNA"/>
</dbReference>
<feature type="region of interest" description="Disordered" evidence="1">
    <location>
        <begin position="1037"/>
        <end position="1079"/>
    </location>
</feature>
<feature type="region of interest" description="Disordered" evidence="1">
    <location>
        <begin position="1"/>
        <end position="73"/>
    </location>
</feature>
<feature type="compositionally biased region" description="Low complexity" evidence="1">
    <location>
        <begin position="852"/>
        <end position="861"/>
    </location>
</feature>
<feature type="compositionally biased region" description="Low complexity" evidence="1">
    <location>
        <begin position="528"/>
        <end position="542"/>
    </location>
</feature>
<feature type="compositionally biased region" description="Gly residues" evidence="1">
    <location>
        <begin position="1685"/>
        <end position="1696"/>
    </location>
</feature>
<feature type="region of interest" description="Disordered" evidence="1">
    <location>
        <begin position="789"/>
        <end position="861"/>
    </location>
</feature>
<feature type="region of interest" description="Disordered" evidence="1">
    <location>
        <begin position="238"/>
        <end position="286"/>
    </location>
</feature>
<reference evidence="2 3" key="1">
    <citation type="journal article" date="2023" name="Commun. Biol.">
        <title>Reorganization of the ancestral sex-determining regions during the evolution of trioecy in Pleodorina starrii.</title>
        <authorList>
            <person name="Takahashi K."/>
            <person name="Suzuki S."/>
            <person name="Kawai-Toyooka H."/>
            <person name="Yamamoto K."/>
            <person name="Hamaji T."/>
            <person name="Ootsuki R."/>
            <person name="Yamaguchi H."/>
            <person name="Kawachi M."/>
            <person name="Higashiyama T."/>
            <person name="Nozaki H."/>
        </authorList>
    </citation>
    <scope>NUCLEOTIDE SEQUENCE [LARGE SCALE GENOMIC DNA]</scope>
    <source>
        <strain evidence="2 3">NIES-4479</strain>
    </source>
</reference>
<feature type="region of interest" description="Disordered" evidence="1">
    <location>
        <begin position="92"/>
        <end position="115"/>
    </location>
</feature>
<dbReference type="PANTHER" id="PTHR46007">
    <property type="entry name" value="MEDIATOR OF RNA POLYMERASE II TRANSCRIPTION SUBUNIT 12"/>
    <property type="match status" value="1"/>
</dbReference>
<name>A0A9W6BHI0_9CHLO</name>
<accession>A0A9W6BHI0</accession>
<feature type="compositionally biased region" description="Low complexity" evidence="1">
    <location>
        <begin position="492"/>
        <end position="501"/>
    </location>
</feature>
<evidence type="ECO:0000313" key="2">
    <source>
        <dbReference type="EMBL" id="GLC51893.1"/>
    </source>
</evidence>
<organism evidence="2 3">
    <name type="scientific">Pleodorina starrii</name>
    <dbReference type="NCBI Taxonomy" id="330485"/>
    <lineage>
        <taxon>Eukaryota</taxon>
        <taxon>Viridiplantae</taxon>
        <taxon>Chlorophyta</taxon>
        <taxon>core chlorophytes</taxon>
        <taxon>Chlorophyceae</taxon>
        <taxon>CS clade</taxon>
        <taxon>Chlamydomonadales</taxon>
        <taxon>Volvocaceae</taxon>
        <taxon>Pleodorina</taxon>
    </lineage>
</organism>
<feature type="compositionally biased region" description="Polar residues" evidence="1">
    <location>
        <begin position="476"/>
        <end position="491"/>
    </location>
</feature>
<feature type="region of interest" description="Disordered" evidence="1">
    <location>
        <begin position="1272"/>
        <end position="1296"/>
    </location>
</feature>
<evidence type="ECO:0000313" key="3">
    <source>
        <dbReference type="Proteomes" id="UP001165080"/>
    </source>
</evidence>
<comment type="caution">
    <text evidence="2">The sequence shown here is derived from an EMBL/GenBank/DDBJ whole genome shotgun (WGS) entry which is preliminary data.</text>
</comment>
<evidence type="ECO:0000256" key="1">
    <source>
        <dbReference type="SAM" id="MobiDB-lite"/>
    </source>
</evidence>
<feature type="compositionally biased region" description="Low complexity" evidence="1">
    <location>
        <begin position="1285"/>
        <end position="1296"/>
    </location>
</feature>
<feature type="region of interest" description="Disordered" evidence="1">
    <location>
        <begin position="391"/>
        <end position="542"/>
    </location>
</feature>
<feature type="compositionally biased region" description="Low complexity" evidence="1">
    <location>
        <begin position="1332"/>
        <end position="1341"/>
    </location>
</feature>
<feature type="region of interest" description="Disordered" evidence="1">
    <location>
        <begin position="558"/>
        <end position="662"/>
    </location>
</feature>
<keyword evidence="3" id="KW-1185">Reference proteome</keyword>
<feature type="region of interest" description="Disordered" evidence="1">
    <location>
        <begin position="1321"/>
        <end position="1507"/>
    </location>
</feature>
<feature type="compositionally biased region" description="Low complexity" evidence="1">
    <location>
        <begin position="426"/>
        <end position="465"/>
    </location>
</feature>
<feature type="compositionally biased region" description="Low complexity" evidence="1">
    <location>
        <begin position="33"/>
        <end position="54"/>
    </location>
</feature>